<evidence type="ECO:0000313" key="2">
    <source>
        <dbReference type="Proteomes" id="UP000034753"/>
    </source>
</evidence>
<reference evidence="1 2" key="1">
    <citation type="journal article" date="2015" name="Nature">
        <title>rRNA introns, odd ribosomes, and small enigmatic genomes across a large radiation of phyla.</title>
        <authorList>
            <person name="Brown C.T."/>
            <person name="Hug L.A."/>
            <person name="Thomas B.C."/>
            <person name="Sharon I."/>
            <person name="Castelle C.J."/>
            <person name="Singh A."/>
            <person name="Wilkins M.J."/>
            <person name="Williams K.H."/>
            <person name="Banfield J.F."/>
        </authorList>
    </citation>
    <scope>NUCLEOTIDE SEQUENCE [LARGE SCALE GENOMIC DNA]</scope>
</reference>
<accession>A0A0G0WI83</accession>
<dbReference type="Proteomes" id="UP000034753">
    <property type="component" value="Unassembled WGS sequence"/>
</dbReference>
<dbReference type="AlphaFoldDB" id="A0A0G0WI83"/>
<protein>
    <submittedName>
        <fullName evidence="1">Uncharacterized protein</fullName>
    </submittedName>
</protein>
<gene>
    <name evidence="1" type="ORF">UU67_C0065G0002</name>
</gene>
<sequence length="106" mass="12168">MDKQAIEKFIEQLVKDKDFPDISPEVHEEIKRDLLRRVDDFIAARVIAALSDENVVKFEEMLKSGKPEAEVQAFVTTNIPDFTSFLTQTLLEFRGVYLGEIPVPEQ</sequence>
<organism evidence="1 2">
    <name type="scientific">Candidatus Daviesbacteria bacterium GW2011_GWB1_41_5</name>
    <dbReference type="NCBI Taxonomy" id="1618429"/>
    <lineage>
        <taxon>Bacteria</taxon>
        <taxon>Candidatus Daviesiibacteriota</taxon>
    </lineage>
</organism>
<dbReference type="EMBL" id="LCBN01000065">
    <property type="protein sequence ID" value="KKS11737.1"/>
    <property type="molecule type" value="Genomic_DNA"/>
</dbReference>
<proteinExistence type="predicted"/>
<evidence type="ECO:0000313" key="1">
    <source>
        <dbReference type="EMBL" id="KKS11737.1"/>
    </source>
</evidence>
<comment type="caution">
    <text evidence="1">The sequence shown here is derived from an EMBL/GenBank/DDBJ whole genome shotgun (WGS) entry which is preliminary data.</text>
</comment>
<name>A0A0G0WI83_9BACT</name>